<dbReference type="Proteomes" id="UP000824267">
    <property type="component" value="Unassembled WGS sequence"/>
</dbReference>
<reference evidence="1" key="1">
    <citation type="journal article" date="2021" name="PeerJ">
        <title>Extensive microbial diversity within the chicken gut microbiome revealed by metagenomics and culture.</title>
        <authorList>
            <person name="Gilroy R."/>
            <person name="Ravi A."/>
            <person name="Getino M."/>
            <person name="Pursley I."/>
            <person name="Horton D.L."/>
            <person name="Alikhan N.F."/>
            <person name="Baker D."/>
            <person name="Gharbi K."/>
            <person name="Hall N."/>
            <person name="Watson M."/>
            <person name="Adriaenssens E.M."/>
            <person name="Foster-Nyarko E."/>
            <person name="Jarju S."/>
            <person name="Secka A."/>
            <person name="Antonio M."/>
            <person name="Oren A."/>
            <person name="Chaudhuri R.R."/>
            <person name="La Ragione R."/>
            <person name="Hildebrand F."/>
            <person name="Pallen M.J."/>
        </authorList>
    </citation>
    <scope>NUCLEOTIDE SEQUENCE</scope>
    <source>
        <strain evidence="1">Gambia16-930</strain>
    </source>
</reference>
<name>A0A9D1RFM5_9BACT</name>
<accession>A0A9D1RFM5</accession>
<sequence length="130" mass="14604">MILVVSSILIVSCEPENETLTSSDWVGNWVMTEDIVFPSKSGVKSHNGTIRVNPSDDDYIIISGELFGMNSSISIEAKVYDRKADFSQMVGGSYYLEGNAELKTDNEIFFDFDITLEDKKQSYERTAIRV</sequence>
<comment type="caution">
    <text evidence="1">The sequence shown here is derived from an EMBL/GenBank/DDBJ whole genome shotgun (WGS) entry which is preliminary data.</text>
</comment>
<evidence type="ECO:0000313" key="2">
    <source>
        <dbReference type="Proteomes" id="UP000824267"/>
    </source>
</evidence>
<protein>
    <submittedName>
        <fullName evidence="1">Uncharacterized protein</fullName>
    </submittedName>
</protein>
<dbReference type="AlphaFoldDB" id="A0A9D1RFM5"/>
<reference evidence="1" key="2">
    <citation type="submission" date="2021-04" db="EMBL/GenBank/DDBJ databases">
        <authorList>
            <person name="Gilroy R."/>
        </authorList>
    </citation>
    <scope>NUCLEOTIDE SEQUENCE</scope>
    <source>
        <strain evidence="1">Gambia16-930</strain>
    </source>
</reference>
<evidence type="ECO:0000313" key="1">
    <source>
        <dbReference type="EMBL" id="HIW87381.1"/>
    </source>
</evidence>
<organism evidence="1 2">
    <name type="scientific">Candidatus Onthomorpha intestinigallinarum</name>
    <dbReference type="NCBI Taxonomy" id="2840880"/>
    <lineage>
        <taxon>Bacteria</taxon>
        <taxon>Pseudomonadati</taxon>
        <taxon>Bacteroidota</taxon>
        <taxon>Bacteroidia</taxon>
        <taxon>Bacteroidales</taxon>
        <taxon>Candidatus Onthomorpha</taxon>
    </lineage>
</organism>
<proteinExistence type="predicted"/>
<dbReference type="EMBL" id="DXGG01000127">
    <property type="protein sequence ID" value="HIW87381.1"/>
    <property type="molecule type" value="Genomic_DNA"/>
</dbReference>
<gene>
    <name evidence="1" type="ORF">IAC47_03810</name>
</gene>